<proteinExistence type="predicted"/>
<dbReference type="RefSeq" id="WP_187247545.1">
    <property type="nucleotide sequence ID" value="NZ_BAAAOK010000022.1"/>
</dbReference>
<gene>
    <name evidence="2" type="ORF">HKK74_34195</name>
</gene>
<dbReference type="Pfam" id="PF00582">
    <property type="entry name" value="Usp"/>
    <property type="match status" value="1"/>
</dbReference>
<dbReference type="EMBL" id="JABVEC010000042">
    <property type="protein sequence ID" value="MBC6470503.1"/>
    <property type="molecule type" value="Genomic_DNA"/>
</dbReference>
<evidence type="ECO:0000313" key="2">
    <source>
        <dbReference type="EMBL" id="MBC6470503.1"/>
    </source>
</evidence>
<dbReference type="SUPFAM" id="SSF52402">
    <property type="entry name" value="Adenine nucleotide alpha hydrolases-like"/>
    <property type="match status" value="1"/>
</dbReference>
<dbReference type="InterPro" id="IPR006016">
    <property type="entry name" value="UspA"/>
</dbReference>
<dbReference type="Gene3D" id="3.40.50.12370">
    <property type="match status" value="1"/>
</dbReference>
<evidence type="ECO:0000313" key="3">
    <source>
        <dbReference type="Proteomes" id="UP000805614"/>
    </source>
</evidence>
<organism evidence="2 3">
    <name type="scientific">Actinomadura alba</name>
    <dbReference type="NCBI Taxonomy" id="406431"/>
    <lineage>
        <taxon>Bacteria</taxon>
        <taxon>Bacillati</taxon>
        <taxon>Actinomycetota</taxon>
        <taxon>Actinomycetes</taxon>
        <taxon>Streptosporangiales</taxon>
        <taxon>Thermomonosporaceae</taxon>
        <taxon>Actinomadura</taxon>
    </lineage>
</organism>
<dbReference type="Proteomes" id="UP000805614">
    <property type="component" value="Unassembled WGS sequence"/>
</dbReference>
<name>A0ABR7M1N9_9ACTN</name>
<evidence type="ECO:0000259" key="1">
    <source>
        <dbReference type="Pfam" id="PF00582"/>
    </source>
</evidence>
<feature type="domain" description="UspA" evidence="1">
    <location>
        <begin position="10"/>
        <end position="132"/>
    </location>
</feature>
<sequence>MPVIPGPRYVLIGFSGSPNSYAALNRAAAEAQKRHARLDVVRVIPATGGRLRTPAAWLRLRNDVARVLPRTQHLTTRLRIARGDVATELNRLARRADVLFLGARQTSAAANPLGGATVHALLSSSPCHVVICEGQSRQDA</sequence>
<reference evidence="2 3" key="1">
    <citation type="submission" date="2020-06" db="EMBL/GenBank/DDBJ databases">
        <title>Actinomadura xiongansis sp. nov., isolated from soil of Baiyangdian.</title>
        <authorList>
            <person name="Zhang X."/>
        </authorList>
    </citation>
    <scope>NUCLEOTIDE SEQUENCE [LARGE SCALE GENOMIC DNA]</scope>
    <source>
        <strain evidence="2 3">HBUM206468</strain>
    </source>
</reference>
<keyword evidence="3" id="KW-1185">Reference proteome</keyword>
<accession>A0ABR7M1N9</accession>
<comment type="caution">
    <text evidence="2">The sequence shown here is derived from an EMBL/GenBank/DDBJ whole genome shotgun (WGS) entry which is preliminary data.</text>
</comment>
<protein>
    <submittedName>
        <fullName evidence="2">Universal stress protein</fullName>
    </submittedName>
</protein>